<gene>
    <name evidence="2" type="ORF">CCR75_008988</name>
</gene>
<name>A0A976IE40_BRELC</name>
<proteinExistence type="predicted"/>
<feature type="compositionally biased region" description="Pro residues" evidence="1">
    <location>
        <begin position="94"/>
        <end position="105"/>
    </location>
</feature>
<evidence type="ECO:0000313" key="2">
    <source>
        <dbReference type="EMBL" id="TDH68160.1"/>
    </source>
</evidence>
<dbReference type="RefSeq" id="XP_067817659.1">
    <property type="nucleotide sequence ID" value="XM_067967035.1"/>
</dbReference>
<feature type="region of interest" description="Disordered" evidence="1">
    <location>
        <begin position="88"/>
        <end position="120"/>
    </location>
</feature>
<dbReference type="KEGG" id="blac:94352706"/>
<dbReference type="AlphaFoldDB" id="A0A976IE40"/>
<protein>
    <submittedName>
        <fullName evidence="2">Uncharacterized protein</fullName>
    </submittedName>
</protein>
<organism evidence="2 3">
    <name type="scientific">Bremia lactucae</name>
    <name type="common">Lettuce downy mildew</name>
    <dbReference type="NCBI Taxonomy" id="4779"/>
    <lineage>
        <taxon>Eukaryota</taxon>
        <taxon>Sar</taxon>
        <taxon>Stramenopiles</taxon>
        <taxon>Oomycota</taxon>
        <taxon>Peronosporomycetes</taxon>
        <taxon>Peronosporales</taxon>
        <taxon>Peronosporaceae</taxon>
        <taxon>Bremia</taxon>
    </lineage>
</organism>
<evidence type="ECO:0000313" key="3">
    <source>
        <dbReference type="Proteomes" id="UP000294530"/>
    </source>
</evidence>
<reference evidence="2 3" key="1">
    <citation type="journal article" date="2021" name="Genome Biol.">
        <title>AFLAP: assembly-free linkage analysis pipeline using k-mers from genome sequencing data.</title>
        <authorList>
            <person name="Fletcher K."/>
            <person name="Zhang L."/>
            <person name="Gil J."/>
            <person name="Han R."/>
            <person name="Cavanaugh K."/>
            <person name="Michelmore R."/>
        </authorList>
    </citation>
    <scope>NUCLEOTIDE SEQUENCE [LARGE SCALE GENOMIC DNA]</scope>
    <source>
        <strain evidence="2 3">SF5</strain>
    </source>
</reference>
<dbReference type="EMBL" id="SHOA02000003">
    <property type="protein sequence ID" value="TDH68160.1"/>
    <property type="molecule type" value="Genomic_DNA"/>
</dbReference>
<dbReference type="Proteomes" id="UP000294530">
    <property type="component" value="Unassembled WGS sequence"/>
</dbReference>
<sequence>MTRYSTRRTNESRWANRRTDQSRWDLCAAWDRREVARREEAATASSKRRLASSVGKEVSASDSEIRQQHTLNARFPSTINCTIIGVQQGMSTNPAPPTADGPTPAPAVHGRKGPCKSQLSLSTAKPAKGCVHI</sequence>
<accession>A0A976IE40</accession>
<dbReference type="GeneID" id="94352706"/>
<evidence type="ECO:0000256" key="1">
    <source>
        <dbReference type="SAM" id="MobiDB-lite"/>
    </source>
</evidence>
<feature type="region of interest" description="Disordered" evidence="1">
    <location>
        <begin position="41"/>
        <end position="71"/>
    </location>
</feature>
<keyword evidence="3" id="KW-1185">Reference proteome</keyword>
<comment type="caution">
    <text evidence="2">The sequence shown here is derived from an EMBL/GenBank/DDBJ whole genome shotgun (WGS) entry which is preliminary data.</text>
</comment>